<evidence type="ECO:0000313" key="2">
    <source>
        <dbReference type="EMBL" id="GBF96533.1"/>
    </source>
</evidence>
<feature type="signal peptide" evidence="1">
    <location>
        <begin position="1"/>
        <end position="29"/>
    </location>
</feature>
<dbReference type="OrthoDB" id="556260at2759"/>
<name>A0A2V0PF51_9CHLO</name>
<dbReference type="InParanoid" id="A0A2V0PF51"/>
<accession>A0A2V0PF51</accession>
<dbReference type="EMBL" id="BDRX01000082">
    <property type="protein sequence ID" value="GBF96533.1"/>
    <property type="molecule type" value="Genomic_DNA"/>
</dbReference>
<reference evidence="2 3" key="1">
    <citation type="journal article" date="2018" name="Sci. Rep.">
        <title>Raphidocelis subcapitata (=Pseudokirchneriella subcapitata) provides an insight into genome evolution and environmental adaptations in the Sphaeropleales.</title>
        <authorList>
            <person name="Suzuki S."/>
            <person name="Yamaguchi H."/>
            <person name="Nakajima N."/>
            <person name="Kawachi M."/>
        </authorList>
    </citation>
    <scope>NUCLEOTIDE SEQUENCE [LARGE SCALE GENOMIC DNA]</scope>
    <source>
        <strain evidence="2 3">NIES-35</strain>
    </source>
</reference>
<evidence type="ECO:0000313" key="3">
    <source>
        <dbReference type="Proteomes" id="UP000247498"/>
    </source>
</evidence>
<keyword evidence="1" id="KW-0732">Signal</keyword>
<evidence type="ECO:0000256" key="1">
    <source>
        <dbReference type="SAM" id="SignalP"/>
    </source>
</evidence>
<dbReference type="Proteomes" id="UP000247498">
    <property type="component" value="Unassembled WGS sequence"/>
</dbReference>
<proteinExistence type="predicted"/>
<organism evidence="2 3">
    <name type="scientific">Raphidocelis subcapitata</name>
    <dbReference type="NCBI Taxonomy" id="307507"/>
    <lineage>
        <taxon>Eukaryota</taxon>
        <taxon>Viridiplantae</taxon>
        <taxon>Chlorophyta</taxon>
        <taxon>core chlorophytes</taxon>
        <taxon>Chlorophyceae</taxon>
        <taxon>CS clade</taxon>
        <taxon>Sphaeropleales</taxon>
        <taxon>Selenastraceae</taxon>
        <taxon>Raphidocelis</taxon>
    </lineage>
</organism>
<feature type="chain" id="PRO_5015859540" evidence="1">
    <location>
        <begin position="30"/>
        <end position="169"/>
    </location>
</feature>
<protein>
    <submittedName>
        <fullName evidence="2">Uncharacterized protein</fullName>
    </submittedName>
</protein>
<keyword evidence="3" id="KW-1185">Reference proteome</keyword>
<gene>
    <name evidence="2" type="ORF">Rsub_09116</name>
</gene>
<dbReference type="AlphaFoldDB" id="A0A2V0PF51"/>
<sequence>MARSAAAPCRRACAVLAVLAAATAAAAQAFRPSDIPVDKDACRGAGYAFGLTAAQSACQTSRLFCQGDRSPNEHVNGHGSGNLAQCSNYAMDACQDRANDEKAWGNPCGDELKRGWRGCSEGKFKKYYKGETSERCREFARTVTGVDPGSNQFSNPVLNFIGRRRLLAA</sequence>
<comment type="caution">
    <text evidence="2">The sequence shown here is derived from an EMBL/GenBank/DDBJ whole genome shotgun (WGS) entry which is preliminary data.</text>
</comment>